<dbReference type="InterPro" id="IPR032774">
    <property type="entry name" value="WG_beta_rep"/>
</dbReference>
<dbReference type="RefSeq" id="WP_089819540.1">
    <property type="nucleotide sequence ID" value="NZ_FORQ01000002.1"/>
</dbReference>
<feature type="signal peptide" evidence="1">
    <location>
        <begin position="1"/>
        <end position="17"/>
    </location>
</feature>
<sequence>MTKYFLFLFLTFSVAFSAQKNVIQSKKIAPKSTEKINADRDLAKINDSVAALIPYKKDGKFGFVSQSGKVIIAPVYSNVGFFTEDCNLLNSPNEKIRKYGSAEYASVRFNDKDYRINKHGKRVYFFKEEDLGKCQADYKKQLFHAFIMNYAYGIIEDAKFRNPGNYNDFTIYPQYDYLHILEGDDLKNPMIIASRNNKFGIIDVNNNIIVPFHYSDIKRNYSWKLARLFEVTTDGKNYFYIDINQKEY</sequence>
<dbReference type="AlphaFoldDB" id="A0A1I3LLV1"/>
<keyword evidence="1" id="KW-0732">Signal</keyword>
<evidence type="ECO:0000313" key="3">
    <source>
        <dbReference type="Proteomes" id="UP000242560"/>
    </source>
</evidence>
<dbReference type="Pfam" id="PF14903">
    <property type="entry name" value="WG_beta_rep"/>
    <property type="match status" value="2"/>
</dbReference>
<name>A0A1I3LLV1_9FLAO</name>
<evidence type="ECO:0000256" key="1">
    <source>
        <dbReference type="SAM" id="SignalP"/>
    </source>
</evidence>
<dbReference type="EMBL" id="FORQ01000002">
    <property type="protein sequence ID" value="SFI85683.1"/>
    <property type="molecule type" value="Genomic_DNA"/>
</dbReference>
<organism evidence="2 3">
    <name type="scientific">Kaistella treverensis</name>
    <dbReference type="NCBI Taxonomy" id="631455"/>
    <lineage>
        <taxon>Bacteria</taxon>
        <taxon>Pseudomonadati</taxon>
        <taxon>Bacteroidota</taxon>
        <taxon>Flavobacteriia</taxon>
        <taxon>Flavobacteriales</taxon>
        <taxon>Weeksellaceae</taxon>
        <taxon>Chryseobacterium group</taxon>
        <taxon>Kaistella</taxon>
    </lineage>
</organism>
<proteinExistence type="predicted"/>
<reference evidence="3" key="1">
    <citation type="submission" date="2016-10" db="EMBL/GenBank/DDBJ databases">
        <authorList>
            <person name="Varghese N."/>
            <person name="Submissions S."/>
        </authorList>
    </citation>
    <scope>NUCLEOTIDE SEQUENCE [LARGE SCALE GENOMIC DNA]</scope>
    <source>
        <strain evidence="3">DSM 22251</strain>
    </source>
</reference>
<evidence type="ECO:0000313" key="2">
    <source>
        <dbReference type="EMBL" id="SFI85683.1"/>
    </source>
</evidence>
<keyword evidence="3" id="KW-1185">Reference proteome</keyword>
<accession>A0A1I3LLV1</accession>
<dbReference type="Proteomes" id="UP000242560">
    <property type="component" value="Unassembled WGS sequence"/>
</dbReference>
<feature type="chain" id="PRO_5015352911" evidence="1">
    <location>
        <begin position="18"/>
        <end position="248"/>
    </location>
</feature>
<gene>
    <name evidence="2" type="ORF">SAMN05421638_1219</name>
</gene>
<protein>
    <submittedName>
        <fullName evidence="2">WG containing repeat-containing protein</fullName>
    </submittedName>
</protein>